<name>A0A2P6NB65_9EUKA</name>
<gene>
    <name evidence="3" type="ORF">PROFUN_02029</name>
</gene>
<organism evidence="3 4">
    <name type="scientific">Planoprotostelium fungivorum</name>
    <dbReference type="NCBI Taxonomy" id="1890364"/>
    <lineage>
        <taxon>Eukaryota</taxon>
        <taxon>Amoebozoa</taxon>
        <taxon>Evosea</taxon>
        <taxon>Variosea</taxon>
        <taxon>Cavosteliida</taxon>
        <taxon>Cavosteliaceae</taxon>
        <taxon>Planoprotostelium</taxon>
    </lineage>
</organism>
<dbReference type="EMBL" id="MDYQ01000129">
    <property type="protein sequence ID" value="PRP81195.1"/>
    <property type="molecule type" value="Genomic_DNA"/>
</dbReference>
<evidence type="ECO:0000313" key="3">
    <source>
        <dbReference type="EMBL" id="PRP81195.1"/>
    </source>
</evidence>
<comment type="caution">
    <text evidence="3">The sequence shown here is derived from an EMBL/GenBank/DDBJ whole genome shotgun (WGS) entry which is preliminary data.</text>
</comment>
<dbReference type="InParanoid" id="A0A2P6NB65"/>
<dbReference type="Proteomes" id="UP000241769">
    <property type="component" value="Unassembled WGS sequence"/>
</dbReference>
<dbReference type="PANTHER" id="PTHR21377">
    <property type="entry name" value="PROTEIN FAM210B, MITOCHONDRIAL"/>
    <property type="match status" value="1"/>
</dbReference>
<feature type="transmembrane region" description="Helical" evidence="1">
    <location>
        <begin position="65"/>
        <end position="84"/>
    </location>
</feature>
<dbReference type="InterPro" id="IPR045866">
    <property type="entry name" value="FAM210A/B-like"/>
</dbReference>
<protein>
    <recommendedName>
        <fullName evidence="2">DUF1279 domain-containing protein</fullName>
    </recommendedName>
</protein>
<dbReference type="InterPro" id="IPR009688">
    <property type="entry name" value="FAM210A/B-like_dom"/>
</dbReference>
<feature type="transmembrane region" description="Helical" evidence="1">
    <location>
        <begin position="20"/>
        <end position="45"/>
    </location>
</feature>
<keyword evidence="4" id="KW-1185">Reference proteome</keyword>
<dbReference type="OrthoDB" id="426386at2759"/>
<dbReference type="Pfam" id="PF06916">
    <property type="entry name" value="FAM210A-B_dom"/>
    <property type="match status" value="1"/>
</dbReference>
<evidence type="ECO:0000256" key="1">
    <source>
        <dbReference type="SAM" id="Phobius"/>
    </source>
</evidence>
<sequence length="111" mass="12006">MPEGENVGLRTRLKNLFIQYGKIAFAVHIASSVITFFILLVLLMFGVDVASLLKMIGVEAQEGSSGSLLATAAAALVMTMMTSFPRMILTIAITPAIAQRLGYKKSEDKKQ</sequence>
<evidence type="ECO:0000313" key="4">
    <source>
        <dbReference type="Proteomes" id="UP000241769"/>
    </source>
</evidence>
<dbReference type="AlphaFoldDB" id="A0A2P6NB65"/>
<accession>A0A2P6NB65</accession>
<dbReference type="GO" id="GO:0005739">
    <property type="term" value="C:mitochondrion"/>
    <property type="evidence" value="ECO:0007669"/>
    <property type="project" value="TreeGrafter"/>
</dbReference>
<keyword evidence="1" id="KW-1133">Transmembrane helix</keyword>
<feature type="domain" description="DUF1279" evidence="2">
    <location>
        <begin position="12"/>
        <end position="95"/>
    </location>
</feature>
<dbReference type="PANTHER" id="PTHR21377:SF0">
    <property type="entry name" value="PROTEIN FAM210B, MITOCHONDRIAL"/>
    <property type="match status" value="1"/>
</dbReference>
<keyword evidence="1" id="KW-0812">Transmembrane</keyword>
<reference evidence="3 4" key="1">
    <citation type="journal article" date="2018" name="Genome Biol. Evol.">
        <title>Multiple Roots of Fruiting Body Formation in Amoebozoa.</title>
        <authorList>
            <person name="Hillmann F."/>
            <person name="Forbes G."/>
            <person name="Novohradska S."/>
            <person name="Ferling I."/>
            <person name="Riege K."/>
            <person name="Groth M."/>
            <person name="Westermann M."/>
            <person name="Marz M."/>
            <person name="Spaller T."/>
            <person name="Winckler T."/>
            <person name="Schaap P."/>
            <person name="Glockner G."/>
        </authorList>
    </citation>
    <scope>NUCLEOTIDE SEQUENCE [LARGE SCALE GENOMIC DNA]</scope>
    <source>
        <strain evidence="3 4">Jena</strain>
    </source>
</reference>
<proteinExistence type="predicted"/>
<evidence type="ECO:0000259" key="2">
    <source>
        <dbReference type="Pfam" id="PF06916"/>
    </source>
</evidence>
<keyword evidence="1" id="KW-0472">Membrane</keyword>